<dbReference type="SUPFAM" id="SSF56801">
    <property type="entry name" value="Acetyl-CoA synthetase-like"/>
    <property type="match status" value="1"/>
</dbReference>
<gene>
    <name evidence="5" type="ORF">BT63DRAFT_383326</name>
</gene>
<dbReference type="InterPro" id="IPR000873">
    <property type="entry name" value="AMP-dep_synth/lig_dom"/>
</dbReference>
<comment type="similarity">
    <text evidence="1">Belongs to the ATP-dependent AMP-binding enzyme family.</text>
</comment>
<evidence type="ECO:0000313" key="6">
    <source>
        <dbReference type="Proteomes" id="UP000799302"/>
    </source>
</evidence>
<feature type="domain" description="AMP-dependent synthetase/ligase" evidence="3">
    <location>
        <begin position="73"/>
        <end position="416"/>
    </location>
</feature>
<name>A0A6A6UNR4_9PEZI</name>
<keyword evidence="2 5" id="KW-0436">Ligase</keyword>
<evidence type="ECO:0000313" key="5">
    <source>
        <dbReference type="EMBL" id="KAF2673356.1"/>
    </source>
</evidence>
<sequence length="569" mass="61552">MVIYKNEKSYPIPDLDLLTICFDSEHSSALPESILHCSAEKPSISLNKLGLQRLLEEFAWGIRKRFNIGANGRNKDVVCIFSSGQPAYPAATFGVIAAGGVASLVSPSSTSHEVARQVTSGLAKVLICSEDFVETARKALKEIEYPVTLCVLRTEPDWGLRIDGDESDAGELRGSLASERLTWERITDTQELKDSLIMLLYSSGTTGVPKGVCLSHYNFVAELIILSTPARAFLAKAVAAGAPLPPPNRALAHLPAAHIAGVMSYIIAPPFSGGTVYWMAKYTWPLFLRLAGQCRITTIYTVPSIYLRMAKDPAVKDQFRWLYRASAGAAPIDGALQVAAGKKVGSGHVSQTWGLSETTGAVTAPTPGGEQDVSGSISPVVPNVELRFVDGSDQDVPEGQPGEILVRGPIVTKGYFNNPEATKAAFRNGWFATGDIGVVREGRFYIVDRLKELIKYKGLQVAPAEIEGLLITHPHILEAAVVGIPEAEAAGDTVAHSEVPRAYVVRVPGTAISADEVKNFVKEKLAQYKQLRGGVVFVDELPKNALNKVLRRELRDLAVKEVRTERARL</sequence>
<dbReference type="AlphaFoldDB" id="A0A6A6UNR4"/>
<dbReference type="Proteomes" id="UP000799302">
    <property type="component" value="Unassembled WGS sequence"/>
</dbReference>
<evidence type="ECO:0000259" key="3">
    <source>
        <dbReference type="Pfam" id="PF00501"/>
    </source>
</evidence>
<organism evidence="5 6">
    <name type="scientific">Microthyrium microscopicum</name>
    <dbReference type="NCBI Taxonomy" id="703497"/>
    <lineage>
        <taxon>Eukaryota</taxon>
        <taxon>Fungi</taxon>
        <taxon>Dikarya</taxon>
        <taxon>Ascomycota</taxon>
        <taxon>Pezizomycotina</taxon>
        <taxon>Dothideomycetes</taxon>
        <taxon>Dothideomycetes incertae sedis</taxon>
        <taxon>Microthyriales</taxon>
        <taxon>Microthyriaceae</taxon>
        <taxon>Microthyrium</taxon>
    </lineage>
</organism>
<dbReference type="Gene3D" id="3.30.300.30">
    <property type="match status" value="1"/>
</dbReference>
<proteinExistence type="inferred from homology"/>
<reference evidence="5" key="1">
    <citation type="journal article" date="2020" name="Stud. Mycol.">
        <title>101 Dothideomycetes genomes: a test case for predicting lifestyles and emergence of pathogens.</title>
        <authorList>
            <person name="Haridas S."/>
            <person name="Albert R."/>
            <person name="Binder M."/>
            <person name="Bloem J."/>
            <person name="Labutti K."/>
            <person name="Salamov A."/>
            <person name="Andreopoulos B."/>
            <person name="Baker S."/>
            <person name="Barry K."/>
            <person name="Bills G."/>
            <person name="Bluhm B."/>
            <person name="Cannon C."/>
            <person name="Castanera R."/>
            <person name="Culley D."/>
            <person name="Daum C."/>
            <person name="Ezra D."/>
            <person name="Gonzalez J."/>
            <person name="Henrissat B."/>
            <person name="Kuo A."/>
            <person name="Liang C."/>
            <person name="Lipzen A."/>
            <person name="Lutzoni F."/>
            <person name="Magnuson J."/>
            <person name="Mondo S."/>
            <person name="Nolan M."/>
            <person name="Ohm R."/>
            <person name="Pangilinan J."/>
            <person name="Park H.-J."/>
            <person name="Ramirez L."/>
            <person name="Alfaro M."/>
            <person name="Sun H."/>
            <person name="Tritt A."/>
            <person name="Yoshinaga Y."/>
            <person name="Zwiers L.-H."/>
            <person name="Turgeon B."/>
            <person name="Goodwin S."/>
            <person name="Spatafora J."/>
            <person name="Crous P."/>
            <person name="Grigoriev I."/>
        </authorList>
    </citation>
    <scope>NUCLEOTIDE SEQUENCE</scope>
    <source>
        <strain evidence="5">CBS 115976</strain>
    </source>
</reference>
<protein>
    <submittedName>
        <fullName evidence="5">4-coumarate-CoA ligase</fullName>
    </submittedName>
</protein>
<dbReference type="InterPro" id="IPR025110">
    <property type="entry name" value="AMP-bd_C"/>
</dbReference>
<evidence type="ECO:0000259" key="4">
    <source>
        <dbReference type="Pfam" id="PF13193"/>
    </source>
</evidence>
<dbReference type="InterPro" id="IPR045851">
    <property type="entry name" value="AMP-bd_C_sf"/>
</dbReference>
<dbReference type="Gene3D" id="3.40.50.12780">
    <property type="entry name" value="N-terminal domain of ligase-like"/>
    <property type="match status" value="1"/>
</dbReference>
<dbReference type="Pfam" id="PF00501">
    <property type="entry name" value="AMP-binding"/>
    <property type="match status" value="1"/>
</dbReference>
<evidence type="ECO:0000256" key="1">
    <source>
        <dbReference type="ARBA" id="ARBA00006432"/>
    </source>
</evidence>
<feature type="domain" description="AMP-binding enzyme C-terminal" evidence="4">
    <location>
        <begin position="465"/>
        <end position="547"/>
    </location>
</feature>
<evidence type="ECO:0000256" key="2">
    <source>
        <dbReference type="ARBA" id="ARBA00022598"/>
    </source>
</evidence>
<dbReference type="PANTHER" id="PTHR24096:SF149">
    <property type="entry name" value="AMP-BINDING DOMAIN-CONTAINING PROTEIN-RELATED"/>
    <property type="match status" value="1"/>
</dbReference>
<dbReference type="InterPro" id="IPR020845">
    <property type="entry name" value="AMP-binding_CS"/>
</dbReference>
<dbReference type="FunFam" id="3.30.300.30:FF:000007">
    <property type="entry name" value="4-coumarate--CoA ligase 2"/>
    <property type="match status" value="1"/>
</dbReference>
<dbReference type="InterPro" id="IPR042099">
    <property type="entry name" value="ANL_N_sf"/>
</dbReference>
<dbReference type="GO" id="GO:0016405">
    <property type="term" value="F:CoA-ligase activity"/>
    <property type="evidence" value="ECO:0007669"/>
    <property type="project" value="TreeGrafter"/>
</dbReference>
<dbReference type="Pfam" id="PF13193">
    <property type="entry name" value="AMP-binding_C"/>
    <property type="match status" value="1"/>
</dbReference>
<dbReference type="GO" id="GO:0019748">
    <property type="term" value="P:secondary metabolic process"/>
    <property type="evidence" value="ECO:0007669"/>
    <property type="project" value="TreeGrafter"/>
</dbReference>
<dbReference type="EMBL" id="MU004231">
    <property type="protein sequence ID" value="KAF2673356.1"/>
    <property type="molecule type" value="Genomic_DNA"/>
</dbReference>
<keyword evidence="6" id="KW-1185">Reference proteome</keyword>
<dbReference type="OrthoDB" id="1898221at2759"/>
<accession>A0A6A6UNR4</accession>
<dbReference type="PANTHER" id="PTHR24096">
    <property type="entry name" value="LONG-CHAIN-FATTY-ACID--COA LIGASE"/>
    <property type="match status" value="1"/>
</dbReference>
<dbReference type="PROSITE" id="PS00455">
    <property type="entry name" value="AMP_BINDING"/>
    <property type="match status" value="1"/>
</dbReference>